<gene>
    <name evidence="3" type="ORF">DXB16_12675</name>
    <name evidence="2" type="ORF">G4332_06900</name>
    <name evidence="1" type="ORF">GT565_12510</name>
</gene>
<reference evidence="3 4" key="1">
    <citation type="submission" date="2018-08" db="EMBL/GenBank/DDBJ databases">
        <title>A genome reference for cultivated species of the human gut microbiota.</title>
        <authorList>
            <person name="Zou Y."/>
            <person name="Xue W."/>
            <person name="Luo G."/>
        </authorList>
    </citation>
    <scope>NUCLEOTIDE SEQUENCE [LARGE SCALE GENOMIC DNA]</scope>
    <source>
        <strain evidence="3 4">OM02-16</strain>
    </source>
</reference>
<proteinExistence type="predicted"/>
<dbReference type="RefSeq" id="WP_117598446.1">
    <property type="nucleotide sequence ID" value="NZ_CABMEZ010000018.1"/>
</dbReference>
<organism evidence="3 4">
    <name type="scientific">Dorea longicatena</name>
    <dbReference type="NCBI Taxonomy" id="88431"/>
    <lineage>
        <taxon>Bacteria</taxon>
        <taxon>Bacillati</taxon>
        <taxon>Bacillota</taxon>
        <taxon>Clostridia</taxon>
        <taxon>Lachnospirales</taxon>
        <taxon>Lachnospiraceae</taxon>
        <taxon>Dorea</taxon>
    </lineage>
</organism>
<evidence type="ECO:0000313" key="2">
    <source>
        <dbReference type="EMBL" id="NSE57843.1"/>
    </source>
</evidence>
<reference evidence="2" key="3">
    <citation type="journal article" date="2020" name="Cell Host Microbe">
        <title>Functional and Genomic Variation between Human-Derived Isolates of Lachnospiraceae Reveals Inter- and Intra-Species Diversity.</title>
        <authorList>
            <person name="Sorbara M.T."/>
            <person name="Littmann E.R."/>
            <person name="Fontana E."/>
            <person name="Moody T.U."/>
            <person name="Kohout C.E."/>
            <person name="Gjonbalaj M."/>
            <person name="Eaton V."/>
            <person name="Seok R."/>
            <person name="Leiner I.M."/>
            <person name="Pamer E.G."/>
        </authorList>
    </citation>
    <scope>NUCLEOTIDE SEQUENCE</scope>
    <source>
        <strain evidence="2">MSK.10.16</strain>
    </source>
</reference>
<dbReference type="Proteomes" id="UP000724058">
    <property type="component" value="Unassembled WGS sequence"/>
</dbReference>
<comment type="caution">
    <text evidence="3">The sequence shown here is derived from an EMBL/GenBank/DDBJ whole genome shotgun (WGS) entry which is preliminary data.</text>
</comment>
<evidence type="ECO:0000313" key="5">
    <source>
        <dbReference type="Proteomes" id="UP000446719"/>
    </source>
</evidence>
<evidence type="ECO:0000313" key="3">
    <source>
        <dbReference type="EMBL" id="RGO30417.1"/>
    </source>
</evidence>
<evidence type="ECO:0000313" key="4">
    <source>
        <dbReference type="Proteomes" id="UP000261285"/>
    </source>
</evidence>
<reference evidence="2" key="4">
    <citation type="submission" date="2020-02" db="EMBL/GenBank/DDBJ databases">
        <authorList>
            <person name="Littmann E."/>
            <person name="Sorbara M."/>
        </authorList>
    </citation>
    <scope>NUCLEOTIDE SEQUENCE</scope>
    <source>
        <strain evidence="2">MSK.10.16</strain>
    </source>
</reference>
<sequence length="126" mass="14587">MTTQTSLVAEQVRLQQWAEQVRDCKNRPRGMDVETWCAQNNITKANYYYRLRRVRKACLDQMQTEQADFIELPMPSEKNISADTENVSDSIPAIRIKTKEGVSFEVFSNVSTEVLKYLIEVVIHAE</sequence>
<evidence type="ECO:0000313" key="1">
    <source>
        <dbReference type="EMBL" id="MZK18907.1"/>
    </source>
</evidence>
<accession>A0A3E5G7I2</accession>
<dbReference type="EMBL" id="QSVN01000018">
    <property type="protein sequence ID" value="RGO30417.1"/>
    <property type="molecule type" value="Genomic_DNA"/>
</dbReference>
<reference evidence="1 5" key="2">
    <citation type="journal article" date="2019" name="Nat. Med.">
        <title>A library of human gut bacterial isolates paired with longitudinal multiomics data enables mechanistic microbiome research.</title>
        <authorList>
            <person name="Poyet M."/>
            <person name="Groussin M."/>
            <person name="Gibbons S.M."/>
            <person name="Avila-Pacheco J."/>
            <person name="Jiang X."/>
            <person name="Kearney S.M."/>
            <person name="Perrotta A.R."/>
            <person name="Berdy B."/>
            <person name="Zhao S."/>
            <person name="Lieberman T.D."/>
            <person name="Swanson P.K."/>
            <person name="Smith M."/>
            <person name="Roesemann S."/>
            <person name="Alexander J.E."/>
            <person name="Rich S.A."/>
            <person name="Livny J."/>
            <person name="Vlamakis H."/>
            <person name="Clish C."/>
            <person name="Bullock K."/>
            <person name="Deik A."/>
            <person name="Scott J."/>
            <person name="Pierce K.A."/>
            <person name="Xavier R.J."/>
            <person name="Alm E.J."/>
        </authorList>
    </citation>
    <scope>NUCLEOTIDE SEQUENCE [LARGE SCALE GENOMIC DNA]</scope>
    <source>
        <strain evidence="1 5">BIOML-A7</strain>
    </source>
</reference>
<dbReference type="EMBL" id="JAAIOD010000007">
    <property type="protein sequence ID" value="NSE57843.1"/>
    <property type="molecule type" value="Genomic_DNA"/>
</dbReference>
<name>A0A3E5G7I2_9FIRM</name>
<dbReference type="AlphaFoldDB" id="A0A3E5G7I2"/>
<dbReference type="EMBL" id="WWSB01000018">
    <property type="protein sequence ID" value="MZK18907.1"/>
    <property type="molecule type" value="Genomic_DNA"/>
</dbReference>
<protein>
    <submittedName>
        <fullName evidence="1">IS66 family insertion sequence element accessory protein TnpB</fullName>
    </submittedName>
</protein>
<dbReference type="Proteomes" id="UP000261285">
    <property type="component" value="Unassembled WGS sequence"/>
</dbReference>
<dbReference type="NCBIfam" id="NF047593">
    <property type="entry name" value="IS66_ISAeme5_TnpA"/>
    <property type="match status" value="1"/>
</dbReference>
<dbReference type="Proteomes" id="UP000446719">
    <property type="component" value="Unassembled WGS sequence"/>
</dbReference>